<evidence type="ECO:0000313" key="3">
    <source>
        <dbReference type="Proteomes" id="UP001392437"/>
    </source>
</evidence>
<dbReference type="AlphaFoldDB" id="A0AAW0R359"/>
<gene>
    <name evidence="2" type="ORF">PG999_003258</name>
</gene>
<name>A0AAW0R359_9PEZI</name>
<dbReference type="EMBL" id="JAQQWP010000003">
    <property type="protein sequence ID" value="KAK8123340.1"/>
    <property type="molecule type" value="Genomic_DNA"/>
</dbReference>
<comment type="caution">
    <text evidence="2">The sequence shown here is derived from an EMBL/GenBank/DDBJ whole genome shotgun (WGS) entry which is preliminary data.</text>
</comment>
<feature type="region of interest" description="Disordered" evidence="1">
    <location>
        <begin position="7"/>
        <end position="70"/>
    </location>
</feature>
<reference evidence="2 3" key="1">
    <citation type="submission" date="2023-01" db="EMBL/GenBank/DDBJ databases">
        <title>Analysis of 21 Apiospora genomes using comparative genomics revels a genus with tremendous synthesis potential of carbohydrate active enzymes and secondary metabolites.</title>
        <authorList>
            <person name="Sorensen T."/>
        </authorList>
    </citation>
    <scope>NUCLEOTIDE SEQUENCE [LARGE SCALE GENOMIC DNA]</scope>
    <source>
        <strain evidence="2 3">CBS 117206</strain>
    </source>
</reference>
<proteinExistence type="predicted"/>
<evidence type="ECO:0000256" key="1">
    <source>
        <dbReference type="SAM" id="MobiDB-lite"/>
    </source>
</evidence>
<evidence type="ECO:0000313" key="2">
    <source>
        <dbReference type="EMBL" id="KAK8123340.1"/>
    </source>
</evidence>
<organism evidence="2 3">
    <name type="scientific">Apiospora kogelbergensis</name>
    <dbReference type="NCBI Taxonomy" id="1337665"/>
    <lineage>
        <taxon>Eukaryota</taxon>
        <taxon>Fungi</taxon>
        <taxon>Dikarya</taxon>
        <taxon>Ascomycota</taxon>
        <taxon>Pezizomycotina</taxon>
        <taxon>Sordariomycetes</taxon>
        <taxon>Xylariomycetidae</taxon>
        <taxon>Amphisphaeriales</taxon>
        <taxon>Apiosporaceae</taxon>
        <taxon>Apiospora</taxon>
    </lineage>
</organism>
<protein>
    <submittedName>
        <fullName evidence="2">Uncharacterized protein</fullName>
    </submittedName>
</protein>
<keyword evidence="3" id="KW-1185">Reference proteome</keyword>
<dbReference type="Proteomes" id="UP001392437">
    <property type="component" value="Unassembled WGS sequence"/>
</dbReference>
<accession>A0AAW0R359</accession>
<sequence>MYCFLTAGAAEDDDDSAAAKEGADDNGGFRNSSLGKGPPFASPGHAVGSRRTRGVPDAEGMAGSGRLAVL</sequence>